<dbReference type="AlphaFoldDB" id="A0A8K1FIS5"/>
<comment type="subunit">
    <text evidence="9">Microtubule inner protein component of sperm flagellar doublet microtubules.</text>
</comment>
<evidence type="ECO:0000256" key="6">
    <source>
        <dbReference type="ARBA" id="ARBA00023069"/>
    </source>
</evidence>
<feature type="compositionally biased region" description="Basic and acidic residues" evidence="10">
    <location>
        <begin position="337"/>
        <end position="352"/>
    </location>
</feature>
<evidence type="ECO:0000256" key="8">
    <source>
        <dbReference type="ARBA" id="ARBA00023273"/>
    </source>
</evidence>
<evidence type="ECO:0008006" key="13">
    <source>
        <dbReference type="Google" id="ProtNLM"/>
    </source>
</evidence>
<keyword evidence="8" id="KW-0966">Cell projection</keyword>
<feature type="region of interest" description="Disordered" evidence="10">
    <location>
        <begin position="322"/>
        <end position="374"/>
    </location>
</feature>
<comment type="subcellular location">
    <subcellularLocation>
        <location evidence="1">Cytoplasm</location>
        <location evidence="1">Cytoskeleton</location>
        <location evidence="1">Flagellum axoneme</location>
    </subcellularLocation>
</comment>
<dbReference type="PANTHER" id="PTHR14517:SF6">
    <property type="entry name" value="RE41410P"/>
    <property type="match status" value="1"/>
</dbReference>
<keyword evidence="3" id="KW-0963">Cytoplasm</keyword>
<keyword evidence="12" id="KW-1185">Reference proteome</keyword>
<evidence type="ECO:0000256" key="5">
    <source>
        <dbReference type="ARBA" id="ARBA00023054"/>
    </source>
</evidence>
<evidence type="ECO:0000256" key="7">
    <source>
        <dbReference type="ARBA" id="ARBA00023212"/>
    </source>
</evidence>
<evidence type="ECO:0000313" key="12">
    <source>
        <dbReference type="Proteomes" id="UP000794436"/>
    </source>
</evidence>
<evidence type="ECO:0000256" key="4">
    <source>
        <dbReference type="ARBA" id="ARBA00022846"/>
    </source>
</evidence>
<dbReference type="Pfam" id="PF05914">
    <property type="entry name" value="RIB43A"/>
    <property type="match status" value="1"/>
</dbReference>
<keyword evidence="6" id="KW-0969">Cilium</keyword>
<accession>A0A8K1FIS5</accession>
<evidence type="ECO:0000256" key="3">
    <source>
        <dbReference type="ARBA" id="ARBA00022490"/>
    </source>
</evidence>
<feature type="compositionally biased region" description="Basic and acidic residues" evidence="10">
    <location>
        <begin position="112"/>
        <end position="121"/>
    </location>
</feature>
<reference evidence="11" key="1">
    <citation type="submission" date="2019-03" db="EMBL/GenBank/DDBJ databases">
        <title>Long read genome sequence of the mycoparasitic Pythium oligandrum ATCC 38472 isolated from sugarbeet rhizosphere.</title>
        <authorList>
            <person name="Gaulin E."/>
        </authorList>
    </citation>
    <scope>NUCLEOTIDE SEQUENCE</scope>
    <source>
        <strain evidence="11">ATCC 38472_TT</strain>
    </source>
</reference>
<keyword evidence="7" id="KW-0206">Cytoskeleton</keyword>
<evidence type="ECO:0000256" key="10">
    <source>
        <dbReference type="SAM" id="MobiDB-lite"/>
    </source>
</evidence>
<feature type="region of interest" description="Disordered" evidence="10">
    <location>
        <begin position="112"/>
        <end position="135"/>
    </location>
</feature>
<organism evidence="11 12">
    <name type="scientific">Pythium oligandrum</name>
    <name type="common">Mycoparasitic fungus</name>
    <dbReference type="NCBI Taxonomy" id="41045"/>
    <lineage>
        <taxon>Eukaryota</taxon>
        <taxon>Sar</taxon>
        <taxon>Stramenopiles</taxon>
        <taxon>Oomycota</taxon>
        <taxon>Peronosporomycetes</taxon>
        <taxon>Pythiales</taxon>
        <taxon>Pythiaceae</taxon>
        <taxon>Pythium</taxon>
    </lineage>
</organism>
<feature type="compositionally biased region" description="Basic and acidic residues" evidence="10">
    <location>
        <begin position="50"/>
        <end position="68"/>
    </location>
</feature>
<dbReference type="OrthoDB" id="429119at2759"/>
<dbReference type="Proteomes" id="UP000794436">
    <property type="component" value="Unassembled WGS sequence"/>
</dbReference>
<name>A0A8K1FIS5_PYTOL</name>
<proteinExistence type="inferred from homology"/>
<gene>
    <name evidence="11" type="ORF">Poli38472_014513</name>
</gene>
<evidence type="ECO:0000256" key="1">
    <source>
        <dbReference type="ARBA" id="ARBA00004611"/>
    </source>
</evidence>
<keyword evidence="5" id="KW-0175">Coiled coil</keyword>
<dbReference type="InterPro" id="IPR008805">
    <property type="entry name" value="RIB43A"/>
</dbReference>
<keyword evidence="4" id="KW-0282">Flagellum</keyword>
<feature type="region of interest" description="Disordered" evidence="10">
    <location>
        <begin position="1"/>
        <end position="68"/>
    </location>
</feature>
<evidence type="ECO:0000256" key="2">
    <source>
        <dbReference type="ARBA" id="ARBA00006875"/>
    </source>
</evidence>
<sequence>MVVSRLVAGPDDKEAKLLEGRRQREQERLKKLGPGRLRTIGADIAGVKNQIEEKKRQDEADAEEQRRVDEENEAIRRYLIQVESEDALAKRKELMTLRNDWQIHAAERDRVRERDAKERAIPTDPETCGGSAAQKFHGEDPLRLERTRLQALQLKQWTLQQIEEKRQRNAMNADDEMRYANYLADIERMQQTLHEANERERAHTASEIQRFNQMLLNERRDMDSYRHESEQRANANEIQLTLQSNLVSENPLQAQLPGISMDQRVRVDHWKGFSSQQTKQYLSQNDYLLAERARHAEQHRQQEEEEARRQAELHRLLVEEEHNVQRKKTQQQLEIKQMLDKQTKEAQDREQKNAQQARGKIEPTFFQSFGRSYR</sequence>
<feature type="compositionally biased region" description="Basic and acidic residues" evidence="10">
    <location>
        <begin position="10"/>
        <end position="30"/>
    </location>
</feature>
<evidence type="ECO:0000313" key="11">
    <source>
        <dbReference type="EMBL" id="TMW61052.1"/>
    </source>
</evidence>
<evidence type="ECO:0000256" key="9">
    <source>
        <dbReference type="ARBA" id="ARBA00046435"/>
    </source>
</evidence>
<comment type="similarity">
    <text evidence="2">Belongs to the RIB43A family.</text>
</comment>
<protein>
    <recommendedName>
        <fullName evidence="13">RIB43A-like with coiled-coils protein 2</fullName>
    </recommendedName>
</protein>
<dbReference type="EMBL" id="SPLM01000078">
    <property type="protein sequence ID" value="TMW61052.1"/>
    <property type="molecule type" value="Genomic_DNA"/>
</dbReference>
<comment type="caution">
    <text evidence="11">The sequence shown here is derived from an EMBL/GenBank/DDBJ whole genome shotgun (WGS) entry which is preliminary data.</text>
</comment>
<dbReference type="PANTHER" id="PTHR14517">
    <property type="entry name" value="RIB43A-RELATED"/>
    <property type="match status" value="1"/>
</dbReference>
<feature type="compositionally biased region" description="Polar residues" evidence="10">
    <location>
        <begin position="365"/>
        <end position="374"/>
    </location>
</feature>